<protein>
    <recommendedName>
        <fullName evidence="9">Homeobox domain-containing protein</fullName>
    </recommendedName>
</protein>
<dbReference type="PANTHER" id="PTHR24329">
    <property type="entry name" value="HOMEOBOX PROTEIN ARISTALESS"/>
    <property type="match status" value="1"/>
</dbReference>
<feature type="compositionally biased region" description="Low complexity" evidence="8">
    <location>
        <begin position="317"/>
        <end position="332"/>
    </location>
</feature>
<feature type="DNA-binding region" description="Homeobox" evidence="6">
    <location>
        <begin position="131"/>
        <end position="190"/>
    </location>
</feature>
<dbReference type="CDD" id="cd00086">
    <property type="entry name" value="homeodomain"/>
    <property type="match status" value="1"/>
</dbReference>
<dbReference type="GO" id="GO:0005634">
    <property type="term" value="C:nucleus"/>
    <property type="evidence" value="ECO:0007669"/>
    <property type="project" value="UniProtKB-SubCell"/>
</dbReference>
<evidence type="ECO:0000313" key="11">
    <source>
        <dbReference type="Proteomes" id="UP000215335"/>
    </source>
</evidence>
<keyword evidence="2" id="KW-0217">Developmental protein</keyword>
<comment type="caution">
    <text evidence="10">The sequence shown here is derived from an EMBL/GenBank/DDBJ whole genome shotgun (WGS) entry which is preliminary data.</text>
</comment>
<sequence>MAQTYNQKRNVYSIDQILGHAKNDARILGLPCVGNSQDYIDPHRAYDFSGDENDFTENESATIEFAESDVVFIVCTPTIVQDFISENHATSPPADTVGESGDTEIGLSDHQIGDGLNDTLDLNESDRPRKVRRSRTTFTTYQLHQLERAFEKTQYPDVFTREELAMSLDLSEARVQVWFQNRRAKWRKKEKALGRDTSFMHVEQAGVNELSLHAHLLQTASGLPSAAGPESSGSHPSGNAFPWFMPPIFPPPWSTSAAPKLPHIQAFLSQYCMGLPFQNLAGIGLPSVVGLGPTTGAVGVGASSPLSHHIALDHQQQHSPPQQQQSGSTQHPLNLGLPQSLPQNLSSKKRERPVDDDSSSDHEEERRRHSAQLLRVKAEEAMCKNDN</sequence>
<evidence type="ECO:0000256" key="3">
    <source>
        <dbReference type="ARBA" id="ARBA00023125"/>
    </source>
</evidence>
<dbReference type="PROSITE" id="PS50071">
    <property type="entry name" value="HOMEOBOX_2"/>
    <property type="match status" value="1"/>
</dbReference>
<accession>A0A232ENI6</accession>
<keyword evidence="5 6" id="KW-0539">Nucleus</keyword>
<dbReference type="STRING" id="543379.A0A232ENI6"/>
<dbReference type="PANTHER" id="PTHR24329:SF570">
    <property type="entry name" value="HOMEOBRAIN"/>
    <property type="match status" value="1"/>
</dbReference>
<proteinExistence type="predicted"/>
<feature type="region of interest" description="Disordered" evidence="8">
    <location>
        <begin position="312"/>
        <end position="387"/>
    </location>
</feature>
<evidence type="ECO:0000313" key="10">
    <source>
        <dbReference type="EMBL" id="OXU19933.1"/>
    </source>
</evidence>
<dbReference type="Proteomes" id="UP000215335">
    <property type="component" value="Unassembled WGS sequence"/>
</dbReference>
<dbReference type="FunFam" id="1.10.10.60:FF:000102">
    <property type="entry name" value="Aristaless related homeobox"/>
    <property type="match status" value="1"/>
</dbReference>
<evidence type="ECO:0000256" key="1">
    <source>
        <dbReference type="ARBA" id="ARBA00004123"/>
    </source>
</evidence>
<dbReference type="GO" id="GO:0000981">
    <property type="term" value="F:DNA-binding transcription factor activity, RNA polymerase II-specific"/>
    <property type="evidence" value="ECO:0007669"/>
    <property type="project" value="InterPro"/>
</dbReference>
<feature type="compositionally biased region" description="Basic and acidic residues" evidence="8">
    <location>
        <begin position="376"/>
        <end position="387"/>
    </location>
</feature>
<dbReference type="AlphaFoldDB" id="A0A232ENI6"/>
<evidence type="ECO:0000256" key="6">
    <source>
        <dbReference type="PROSITE-ProRule" id="PRU00108"/>
    </source>
</evidence>
<dbReference type="OrthoDB" id="6159439at2759"/>
<keyword evidence="4 6" id="KW-0371">Homeobox</keyword>
<dbReference type="GO" id="GO:0000977">
    <property type="term" value="F:RNA polymerase II transcription regulatory region sequence-specific DNA binding"/>
    <property type="evidence" value="ECO:0007669"/>
    <property type="project" value="TreeGrafter"/>
</dbReference>
<dbReference type="SMART" id="SM00389">
    <property type="entry name" value="HOX"/>
    <property type="match status" value="1"/>
</dbReference>
<evidence type="ECO:0000256" key="8">
    <source>
        <dbReference type="SAM" id="MobiDB-lite"/>
    </source>
</evidence>
<evidence type="ECO:0000256" key="5">
    <source>
        <dbReference type="ARBA" id="ARBA00023242"/>
    </source>
</evidence>
<evidence type="ECO:0000256" key="4">
    <source>
        <dbReference type="ARBA" id="ARBA00023155"/>
    </source>
</evidence>
<comment type="subcellular location">
    <subcellularLocation>
        <location evidence="1 6 7">Nucleus</location>
    </subcellularLocation>
</comment>
<feature type="compositionally biased region" description="Basic and acidic residues" evidence="8">
    <location>
        <begin position="352"/>
        <end position="367"/>
    </location>
</feature>
<gene>
    <name evidence="10" type="ORF">TSAR_009594</name>
</gene>
<dbReference type="EMBL" id="NNAY01003131">
    <property type="protein sequence ID" value="OXU19933.1"/>
    <property type="molecule type" value="Genomic_DNA"/>
</dbReference>
<evidence type="ECO:0000256" key="7">
    <source>
        <dbReference type="RuleBase" id="RU000682"/>
    </source>
</evidence>
<feature type="domain" description="Homeobox" evidence="9">
    <location>
        <begin position="129"/>
        <end position="189"/>
    </location>
</feature>
<reference evidence="10 11" key="1">
    <citation type="journal article" date="2017" name="Curr. Biol.">
        <title>The Evolution of Venom by Co-option of Single-Copy Genes.</title>
        <authorList>
            <person name="Martinson E.O."/>
            <person name="Mrinalini"/>
            <person name="Kelkar Y.D."/>
            <person name="Chang C.H."/>
            <person name="Werren J.H."/>
        </authorList>
    </citation>
    <scope>NUCLEOTIDE SEQUENCE [LARGE SCALE GENOMIC DNA]</scope>
    <source>
        <strain evidence="10 11">Alberta</strain>
        <tissue evidence="10">Whole body</tissue>
    </source>
</reference>
<keyword evidence="3 6" id="KW-0238">DNA-binding</keyword>
<name>A0A232ENI6_9HYME</name>
<organism evidence="10 11">
    <name type="scientific">Trichomalopsis sarcophagae</name>
    <dbReference type="NCBI Taxonomy" id="543379"/>
    <lineage>
        <taxon>Eukaryota</taxon>
        <taxon>Metazoa</taxon>
        <taxon>Ecdysozoa</taxon>
        <taxon>Arthropoda</taxon>
        <taxon>Hexapoda</taxon>
        <taxon>Insecta</taxon>
        <taxon>Pterygota</taxon>
        <taxon>Neoptera</taxon>
        <taxon>Endopterygota</taxon>
        <taxon>Hymenoptera</taxon>
        <taxon>Apocrita</taxon>
        <taxon>Proctotrupomorpha</taxon>
        <taxon>Chalcidoidea</taxon>
        <taxon>Pteromalidae</taxon>
        <taxon>Pteromalinae</taxon>
        <taxon>Trichomalopsis</taxon>
    </lineage>
</organism>
<dbReference type="InterPro" id="IPR001356">
    <property type="entry name" value="HD"/>
</dbReference>
<evidence type="ECO:0000259" key="9">
    <source>
        <dbReference type="PROSITE" id="PS50071"/>
    </source>
</evidence>
<dbReference type="SUPFAM" id="SSF46689">
    <property type="entry name" value="Homeodomain-like"/>
    <property type="match status" value="1"/>
</dbReference>
<dbReference type="Gene3D" id="1.10.10.60">
    <property type="entry name" value="Homeodomain-like"/>
    <property type="match status" value="1"/>
</dbReference>
<dbReference type="InterPro" id="IPR017970">
    <property type="entry name" value="Homeobox_CS"/>
</dbReference>
<keyword evidence="11" id="KW-1185">Reference proteome</keyword>
<dbReference type="InterPro" id="IPR050649">
    <property type="entry name" value="Paired_Homeobox_TFs"/>
</dbReference>
<dbReference type="PROSITE" id="PS00027">
    <property type="entry name" value="HOMEOBOX_1"/>
    <property type="match status" value="1"/>
</dbReference>
<dbReference type="InterPro" id="IPR009057">
    <property type="entry name" value="Homeodomain-like_sf"/>
</dbReference>
<evidence type="ECO:0000256" key="2">
    <source>
        <dbReference type="ARBA" id="ARBA00022473"/>
    </source>
</evidence>
<dbReference type="Pfam" id="PF00046">
    <property type="entry name" value="Homeodomain"/>
    <property type="match status" value="1"/>
</dbReference>